<dbReference type="RefSeq" id="WP_150905165.1">
    <property type="nucleotide sequence ID" value="NZ_VTWT01000010.1"/>
</dbReference>
<organism evidence="1 2">
    <name type="scientific">Adhaeribacter soli</name>
    <dbReference type="NCBI Taxonomy" id="2607655"/>
    <lineage>
        <taxon>Bacteria</taxon>
        <taxon>Pseudomonadati</taxon>
        <taxon>Bacteroidota</taxon>
        <taxon>Cytophagia</taxon>
        <taxon>Cytophagales</taxon>
        <taxon>Hymenobacteraceae</taxon>
        <taxon>Adhaeribacter</taxon>
    </lineage>
</organism>
<evidence type="ECO:0000313" key="2">
    <source>
        <dbReference type="Proteomes" id="UP000326570"/>
    </source>
</evidence>
<protein>
    <submittedName>
        <fullName evidence="1">Uncharacterized protein</fullName>
    </submittedName>
</protein>
<evidence type="ECO:0000313" key="1">
    <source>
        <dbReference type="EMBL" id="KAA9326062.1"/>
    </source>
</evidence>
<gene>
    <name evidence="1" type="ORF">F0P94_16750</name>
</gene>
<accession>A0A5N1IJY9</accession>
<sequence length="223" mass="25709">MFKVSIISKYLILSILVFTFLRCNSNKGEKQKFYYIIKHPDLEQPSEVETLEINGETVFISQPKPPRLFPFFYGNYNFILIGSNQIFYHNKRGPIYFCGTGVDFSRPERLDLTPEDFSQIKLSNLERFLRDSISTDTLKDGREAIVKIASPKDTIFNPALDVIVKHIKKKGLKRWQIINSTEEENCVINSITEKKPYNLANCDFKFGFGGVKFNPSIQSDSIN</sequence>
<dbReference type="Proteomes" id="UP000326570">
    <property type="component" value="Unassembled WGS sequence"/>
</dbReference>
<reference evidence="1 2" key="1">
    <citation type="submission" date="2019-09" db="EMBL/GenBank/DDBJ databases">
        <title>Genome sequence of Adhaeribacter sp. M2.</title>
        <authorList>
            <person name="Srinivasan S."/>
        </authorList>
    </citation>
    <scope>NUCLEOTIDE SEQUENCE [LARGE SCALE GENOMIC DNA]</scope>
    <source>
        <strain evidence="1 2">M2</strain>
    </source>
</reference>
<keyword evidence="2" id="KW-1185">Reference proteome</keyword>
<dbReference type="AlphaFoldDB" id="A0A5N1IJY9"/>
<name>A0A5N1IJY9_9BACT</name>
<proteinExistence type="predicted"/>
<comment type="caution">
    <text evidence="1">The sequence shown here is derived from an EMBL/GenBank/DDBJ whole genome shotgun (WGS) entry which is preliminary data.</text>
</comment>
<dbReference type="EMBL" id="VTWT01000010">
    <property type="protein sequence ID" value="KAA9326062.1"/>
    <property type="molecule type" value="Genomic_DNA"/>
</dbReference>